<comment type="caution">
    <text evidence="1">The sequence shown here is derived from an EMBL/GenBank/DDBJ whole genome shotgun (WGS) entry which is preliminary data.</text>
</comment>
<dbReference type="AlphaFoldDB" id="A0A6F9XLR9"/>
<dbReference type="EMBL" id="BLAM01000122">
    <property type="protein sequence ID" value="GET06202.1"/>
    <property type="molecule type" value="Genomic_DNA"/>
</dbReference>
<evidence type="ECO:0000313" key="1">
    <source>
        <dbReference type="EMBL" id="GET06202.1"/>
    </source>
</evidence>
<name>A0A6F9XLR9_9LACO</name>
<proteinExistence type="predicted"/>
<reference evidence="1" key="1">
    <citation type="submission" date="2019-10" db="EMBL/GenBank/DDBJ databases">
        <title>Lactobacillus agilis SY212 Whole Genome Sequencing Project.</title>
        <authorList>
            <person name="Suzuki S."/>
            <person name="Endo A."/>
            <person name="Maeno S."/>
            <person name="Shiwa Y."/>
            <person name="Matsutani M."/>
            <person name="Kajikawa A."/>
        </authorList>
    </citation>
    <scope>NUCLEOTIDE SEQUENCE</scope>
    <source>
        <strain evidence="1">SY212</strain>
    </source>
</reference>
<organism evidence="1">
    <name type="scientific">Ligilactobacillus agilis</name>
    <dbReference type="NCBI Taxonomy" id="1601"/>
    <lineage>
        <taxon>Bacteria</taxon>
        <taxon>Bacillati</taxon>
        <taxon>Bacillota</taxon>
        <taxon>Bacilli</taxon>
        <taxon>Lactobacillales</taxon>
        <taxon>Lactobacillaceae</taxon>
        <taxon>Ligilactobacillus</taxon>
    </lineage>
</organism>
<sequence>MEMQNQNQHDIEKRIAIYQANLEKQALYAGQSFSERRQSVVLFLCDHDVYSLNQSHYQLITQLVGHPELLIDNGETNVIVNLKGDASKQAAINQEMLTYFNDGTVTGEFSYALDQAVREVKSDAKKGETYMTIEEYAARQSAYVREEKENQTIKGLVKLNLNQEQIIEFLVQNFKLDKQAAVKAYERAMATV</sequence>
<dbReference type="Proteomes" id="UP000494265">
    <property type="component" value="Unassembled WGS sequence"/>
</dbReference>
<accession>A0A6F9XLR9</accession>
<gene>
    <name evidence="1" type="ORF">SY212_12320</name>
</gene>
<protein>
    <submittedName>
        <fullName evidence="1">Uncharacterized protein</fullName>
    </submittedName>
</protein>